<dbReference type="OrthoDB" id="8478864at2"/>
<dbReference type="InterPro" id="IPR008921">
    <property type="entry name" value="DNA_pol3_clamp-load_cplx_C"/>
</dbReference>
<sequence length="315" mass="32910">MAGPSAADVLGRVTLVTGKEEFLSERTVALVKNAVKAHDSDAEVGDALAHDLTLGTLGELAAPSLFSSLRCVVVRSLENLPDESAEGLLGYAAAPVEDVALVLVHGGGPKGGGLLTKLRKLPAVVEVKSEPVKPWDLPKFVVTEGRVRGARIDGDAAAALVQAVGEDLRMLASAVDQLVSDFPGETIGEAQVAQYFGGRAEVKNFEIADALLAGRRLEAMEGVRWALDSGTSPVYLLSSVAGQLRTLANYVGGNRKNINPYQLRKLPAVARGWDGASLGAAIRAVAQADADLKGAASDPAYTLERLVLTITGLRK</sequence>
<dbReference type="Proteomes" id="UP000198832">
    <property type="component" value="Unassembled WGS sequence"/>
</dbReference>
<comment type="catalytic activity">
    <reaction evidence="7">
        <text>DNA(n) + a 2'-deoxyribonucleoside 5'-triphosphate = DNA(n+1) + diphosphate</text>
        <dbReference type="Rhea" id="RHEA:22508"/>
        <dbReference type="Rhea" id="RHEA-COMP:17339"/>
        <dbReference type="Rhea" id="RHEA-COMP:17340"/>
        <dbReference type="ChEBI" id="CHEBI:33019"/>
        <dbReference type="ChEBI" id="CHEBI:61560"/>
        <dbReference type="ChEBI" id="CHEBI:173112"/>
        <dbReference type="EC" id="2.7.7.7"/>
    </reaction>
</comment>
<proteinExistence type="inferred from homology"/>
<reference evidence="8 9" key="1">
    <citation type="submission" date="2016-10" db="EMBL/GenBank/DDBJ databases">
        <authorList>
            <person name="de Groot N.N."/>
        </authorList>
    </citation>
    <scope>NUCLEOTIDE SEQUENCE [LARGE SCALE GENOMIC DNA]</scope>
    <source>
        <strain evidence="8 9">CGMCC 1.7056</strain>
    </source>
</reference>
<dbReference type="AlphaFoldDB" id="A0A1I1D7N2"/>
<dbReference type="EC" id="2.7.7.7" evidence="1"/>
<dbReference type="GO" id="GO:0003887">
    <property type="term" value="F:DNA-directed DNA polymerase activity"/>
    <property type="evidence" value="ECO:0007669"/>
    <property type="project" value="UniProtKB-KW"/>
</dbReference>
<dbReference type="SUPFAM" id="SSF52540">
    <property type="entry name" value="P-loop containing nucleoside triphosphate hydrolases"/>
    <property type="match status" value="1"/>
</dbReference>
<evidence type="ECO:0000256" key="7">
    <source>
        <dbReference type="ARBA" id="ARBA00049244"/>
    </source>
</evidence>
<gene>
    <name evidence="8" type="ORF">SAMN04487968_10170</name>
</gene>
<evidence type="ECO:0000256" key="4">
    <source>
        <dbReference type="ARBA" id="ARBA00022705"/>
    </source>
</evidence>
<dbReference type="GO" id="GO:0009360">
    <property type="term" value="C:DNA polymerase III complex"/>
    <property type="evidence" value="ECO:0007669"/>
    <property type="project" value="TreeGrafter"/>
</dbReference>
<evidence type="ECO:0000256" key="2">
    <source>
        <dbReference type="ARBA" id="ARBA00022679"/>
    </source>
</evidence>
<comment type="similarity">
    <text evidence="6">Belongs to the DNA polymerase HolA subunit family.</text>
</comment>
<organism evidence="8 9">
    <name type="scientific">Nocardioides terrae</name>
    <dbReference type="NCBI Taxonomy" id="574651"/>
    <lineage>
        <taxon>Bacteria</taxon>
        <taxon>Bacillati</taxon>
        <taxon>Actinomycetota</taxon>
        <taxon>Actinomycetes</taxon>
        <taxon>Propionibacteriales</taxon>
        <taxon>Nocardioidaceae</taxon>
        <taxon>Nocardioides</taxon>
    </lineage>
</organism>
<protein>
    <recommendedName>
        <fullName evidence="1">DNA-directed DNA polymerase</fullName>
        <ecNumber evidence="1">2.7.7.7</ecNumber>
    </recommendedName>
</protein>
<dbReference type="STRING" id="574651.SAMN04487968_10170"/>
<keyword evidence="3" id="KW-0548">Nucleotidyltransferase</keyword>
<evidence type="ECO:0000256" key="6">
    <source>
        <dbReference type="ARBA" id="ARBA00034754"/>
    </source>
</evidence>
<dbReference type="InterPro" id="IPR027417">
    <property type="entry name" value="P-loop_NTPase"/>
</dbReference>
<dbReference type="PANTHER" id="PTHR34388">
    <property type="entry name" value="DNA POLYMERASE III SUBUNIT DELTA"/>
    <property type="match status" value="1"/>
</dbReference>
<keyword evidence="9" id="KW-1185">Reference proteome</keyword>
<dbReference type="GO" id="GO:0006261">
    <property type="term" value="P:DNA-templated DNA replication"/>
    <property type="evidence" value="ECO:0007669"/>
    <property type="project" value="TreeGrafter"/>
</dbReference>
<evidence type="ECO:0000313" key="8">
    <source>
        <dbReference type="EMBL" id="SFB70935.1"/>
    </source>
</evidence>
<keyword evidence="4" id="KW-0235">DNA replication</keyword>
<name>A0A1I1D7N2_9ACTN</name>
<keyword evidence="5" id="KW-0239">DNA-directed DNA polymerase</keyword>
<dbReference type="GO" id="GO:0003677">
    <property type="term" value="F:DNA binding"/>
    <property type="evidence" value="ECO:0007669"/>
    <property type="project" value="InterPro"/>
</dbReference>
<evidence type="ECO:0000256" key="5">
    <source>
        <dbReference type="ARBA" id="ARBA00022932"/>
    </source>
</evidence>
<evidence type="ECO:0000313" key="9">
    <source>
        <dbReference type="Proteomes" id="UP000198832"/>
    </source>
</evidence>
<dbReference type="NCBIfam" id="TIGR01128">
    <property type="entry name" value="holA"/>
    <property type="match status" value="1"/>
</dbReference>
<dbReference type="SUPFAM" id="SSF48019">
    <property type="entry name" value="post-AAA+ oligomerization domain-like"/>
    <property type="match status" value="1"/>
</dbReference>
<dbReference type="Gene3D" id="1.20.272.10">
    <property type="match status" value="1"/>
</dbReference>
<dbReference type="InterPro" id="IPR005790">
    <property type="entry name" value="DNA_polIII_delta"/>
</dbReference>
<keyword evidence="2" id="KW-0808">Transferase</keyword>
<accession>A0A1I1D7N2</accession>
<evidence type="ECO:0000256" key="1">
    <source>
        <dbReference type="ARBA" id="ARBA00012417"/>
    </source>
</evidence>
<dbReference type="EMBL" id="FOLB01000001">
    <property type="protein sequence ID" value="SFB70935.1"/>
    <property type="molecule type" value="Genomic_DNA"/>
</dbReference>
<evidence type="ECO:0000256" key="3">
    <source>
        <dbReference type="ARBA" id="ARBA00022695"/>
    </source>
</evidence>
<dbReference type="RefSeq" id="WP_091118940.1">
    <property type="nucleotide sequence ID" value="NZ_FOLB01000001.1"/>
</dbReference>
<dbReference type="PANTHER" id="PTHR34388:SF1">
    <property type="entry name" value="DNA POLYMERASE III SUBUNIT DELTA"/>
    <property type="match status" value="1"/>
</dbReference>
<dbReference type="Gene3D" id="3.40.50.300">
    <property type="entry name" value="P-loop containing nucleotide triphosphate hydrolases"/>
    <property type="match status" value="1"/>
</dbReference>